<dbReference type="CDD" id="cd14066">
    <property type="entry name" value="STKc_IRAK"/>
    <property type="match status" value="1"/>
</dbReference>
<reference evidence="21" key="1">
    <citation type="journal article" date="2023" name="Plant J.">
        <title>The genome of the king protea, Protea cynaroides.</title>
        <authorList>
            <person name="Chang J."/>
            <person name="Duong T.A."/>
            <person name="Schoeman C."/>
            <person name="Ma X."/>
            <person name="Roodt D."/>
            <person name="Barker N."/>
            <person name="Li Z."/>
            <person name="Van de Peer Y."/>
            <person name="Mizrachi E."/>
        </authorList>
    </citation>
    <scope>NUCLEOTIDE SEQUENCE</scope>
    <source>
        <tissue evidence="21">Young leaves</tissue>
    </source>
</reference>
<accession>A0A9Q0R2Q1</accession>
<keyword evidence="3 15" id="KW-0808">Transferase</keyword>
<dbReference type="SMART" id="SM00108">
    <property type="entry name" value="B_lectin"/>
    <property type="match status" value="1"/>
</dbReference>
<dbReference type="Gene3D" id="1.10.510.10">
    <property type="entry name" value="Transferase(Phosphotransferase) domain 1"/>
    <property type="match status" value="1"/>
</dbReference>
<evidence type="ECO:0000259" key="19">
    <source>
        <dbReference type="PROSITE" id="PS50927"/>
    </source>
</evidence>
<keyword evidence="2 15" id="KW-0723">Serine/threonine-protein kinase</keyword>
<keyword evidence="8 15" id="KW-0067">ATP-binding</keyword>
<dbReference type="Pfam" id="PF08276">
    <property type="entry name" value="PAN_2"/>
    <property type="match status" value="1"/>
</dbReference>
<evidence type="ECO:0000259" key="20">
    <source>
        <dbReference type="PROSITE" id="PS50948"/>
    </source>
</evidence>
<dbReference type="FunFam" id="1.10.510.10:FF:000060">
    <property type="entry name" value="G-type lectin S-receptor-like serine/threonine-protein kinase"/>
    <property type="match status" value="1"/>
</dbReference>
<dbReference type="InterPro" id="IPR036426">
    <property type="entry name" value="Bulb-type_lectin_dom_sf"/>
</dbReference>
<keyword evidence="22" id="KW-1185">Reference proteome</keyword>
<feature type="domain" description="Protein kinase" evidence="18">
    <location>
        <begin position="558"/>
        <end position="839"/>
    </location>
</feature>
<comment type="caution">
    <text evidence="21">The sequence shown here is derived from an EMBL/GenBank/DDBJ whole genome shotgun (WGS) entry which is preliminary data.</text>
</comment>
<comment type="catalytic activity">
    <reaction evidence="13 15">
        <text>L-threonyl-[protein] + ATP = O-phospho-L-threonyl-[protein] + ADP + H(+)</text>
        <dbReference type="Rhea" id="RHEA:46608"/>
        <dbReference type="Rhea" id="RHEA-COMP:11060"/>
        <dbReference type="Rhea" id="RHEA-COMP:11605"/>
        <dbReference type="ChEBI" id="CHEBI:15378"/>
        <dbReference type="ChEBI" id="CHEBI:30013"/>
        <dbReference type="ChEBI" id="CHEBI:30616"/>
        <dbReference type="ChEBI" id="CHEBI:61977"/>
        <dbReference type="ChEBI" id="CHEBI:456216"/>
        <dbReference type="EC" id="2.7.11.1"/>
    </reaction>
</comment>
<dbReference type="SUPFAM" id="SSF56112">
    <property type="entry name" value="Protein kinase-like (PK-like)"/>
    <property type="match status" value="1"/>
</dbReference>
<dbReference type="PROSITE" id="PS50011">
    <property type="entry name" value="PROTEIN_KINASE_DOM"/>
    <property type="match status" value="1"/>
</dbReference>
<dbReference type="GO" id="GO:0016020">
    <property type="term" value="C:membrane"/>
    <property type="evidence" value="ECO:0007669"/>
    <property type="project" value="UniProtKB-SubCell"/>
</dbReference>
<evidence type="ECO:0000256" key="1">
    <source>
        <dbReference type="ARBA" id="ARBA00004479"/>
    </source>
</evidence>
<evidence type="ECO:0000256" key="10">
    <source>
        <dbReference type="ARBA" id="ARBA00023136"/>
    </source>
</evidence>
<keyword evidence="11" id="KW-1015">Disulfide bond</keyword>
<evidence type="ECO:0000256" key="12">
    <source>
        <dbReference type="ARBA" id="ARBA00023180"/>
    </source>
</evidence>
<dbReference type="InterPro" id="IPR017441">
    <property type="entry name" value="Protein_kinase_ATP_BS"/>
</dbReference>
<dbReference type="PIRSF" id="PIRSF000641">
    <property type="entry name" value="SRK"/>
    <property type="match status" value="1"/>
</dbReference>
<dbReference type="Gene3D" id="3.30.200.20">
    <property type="entry name" value="Phosphorylase Kinase, domain 1"/>
    <property type="match status" value="1"/>
</dbReference>
<dbReference type="InterPro" id="IPR000719">
    <property type="entry name" value="Prot_kinase_dom"/>
</dbReference>
<dbReference type="PROSITE" id="PS50948">
    <property type="entry name" value="PAN"/>
    <property type="match status" value="1"/>
</dbReference>
<dbReference type="EMBL" id="JAMYWD010000001">
    <property type="protein sequence ID" value="KAJ4981205.1"/>
    <property type="molecule type" value="Genomic_DNA"/>
</dbReference>
<dbReference type="InterPro" id="IPR008271">
    <property type="entry name" value="Ser/Thr_kinase_AS"/>
</dbReference>
<evidence type="ECO:0000256" key="4">
    <source>
        <dbReference type="ARBA" id="ARBA00022692"/>
    </source>
</evidence>
<dbReference type="CDD" id="cd01098">
    <property type="entry name" value="PAN_AP_plant"/>
    <property type="match status" value="1"/>
</dbReference>
<evidence type="ECO:0000256" key="9">
    <source>
        <dbReference type="ARBA" id="ARBA00022989"/>
    </source>
</evidence>
<dbReference type="InterPro" id="IPR011009">
    <property type="entry name" value="Kinase-like_dom_sf"/>
</dbReference>
<keyword evidence="7 15" id="KW-0418">Kinase</keyword>
<dbReference type="SMART" id="SM00220">
    <property type="entry name" value="S_TKc"/>
    <property type="match status" value="1"/>
</dbReference>
<dbReference type="InterPro" id="IPR021820">
    <property type="entry name" value="S-locus_recpt_kinase_C"/>
</dbReference>
<evidence type="ECO:0000256" key="3">
    <source>
        <dbReference type="ARBA" id="ARBA00022679"/>
    </source>
</evidence>
<dbReference type="GO" id="GO:0005524">
    <property type="term" value="F:ATP binding"/>
    <property type="evidence" value="ECO:0007669"/>
    <property type="project" value="UniProtKB-UniRule"/>
</dbReference>
<evidence type="ECO:0000259" key="18">
    <source>
        <dbReference type="PROSITE" id="PS50011"/>
    </source>
</evidence>
<dbReference type="InterPro" id="IPR003609">
    <property type="entry name" value="Pan_app"/>
</dbReference>
<dbReference type="AlphaFoldDB" id="A0A9Q0R2Q1"/>
<name>A0A9Q0R2Q1_9MAGN</name>
<dbReference type="InterPro" id="IPR001480">
    <property type="entry name" value="Bulb-type_lectin_dom"/>
</dbReference>
<keyword evidence="6 15" id="KW-0547">Nucleotide-binding</keyword>
<dbReference type="InterPro" id="IPR001245">
    <property type="entry name" value="Ser-Thr/Tyr_kinase_cat_dom"/>
</dbReference>
<evidence type="ECO:0000256" key="16">
    <source>
        <dbReference type="PROSITE-ProRule" id="PRU10141"/>
    </source>
</evidence>
<evidence type="ECO:0000256" key="13">
    <source>
        <dbReference type="ARBA" id="ARBA00047899"/>
    </source>
</evidence>
<feature type="transmembrane region" description="Helical" evidence="17">
    <location>
        <begin position="470"/>
        <end position="493"/>
    </location>
</feature>
<dbReference type="Proteomes" id="UP001141806">
    <property type="component" value="Unassembled WGS sequence"/>
</dbReference>
<dbReference type="PROSITE" id="PS00108">
    <property type="entry name" value="PROTEIN_KINASE_ST"/>
    <property type="match status" value="1"/>
</dbReference>
<feature type="domain" description="Apple" evidence="20">
    <location>
        <begin position="368"/>
        <end position="450"/>
    </location>
</feature>
<comment type="similarity">
    <text evidence="15">Belongs to the protein kinase superfamily. Ser/Thr protein kinase family.</text>
</comment>
<evidence type="ECO:0000256" key="7">
    <source>
        <dbReference type="ARBA" id="ARBA00022777"/>
    </source>
</evidence>
<dbReference type="GO" id="GO:0048544">
    <property type="term" value="P:recognition of pollen"/>
    <property type="evidence" value="ECO:0007669"/>
    <property type="project" value="InterPro"/>
</dbReference>
<evidence type="ECO:0000256" key="14">
    <source>
        <dbReference type="ARBA" id="ARBA00048679"/>
    </source>
</evidence>
<dbReference type="PANTHER" id="PTHR32444">
    <property type="entry name" value="BULB-TYPE LECTIN DOMAIN-CONTAINING PROTEIN"/>
    <property type="match status" value="1"/>
</dbReference>
<sequence>MRKFSIHQSFKAMGRMDFGMKLKNMIKICGWLQFFLVSCFILLAFSSRNSIAGDTITLNQTVIDGKTLVSSGGNFEFGFFSPNNSNNRYLGIWYKRIPVQTIVWVANRDDPITDSSGILKLSKDGNLVLLNQSETVVWSTNVSKAENPVAQLLDSGNLVVRVRDNDSSNFLWQSFDHPTDTLLPGMKLGWNLKTGLNRFLTSWKNDNDPSTGNFVFGVDLRGYPQPFIWNGKIIEYRSGPWNGLQFSAVPEMMPNLIFDFNFTSTADELYYSFSLKNDSILSRLMMSPSGKLQRFTMLEDQKNQSWNLYWFAPKDQCDNYKACGAYGICDASASLVCECPIGFKPRNPQNWYLRDGSGGCVRETEIGCLNGDYGFLKLPDMKVPDTSQAFVNESMSLQECEAACRRNCSCTAYANSKVTKGVPGCLYWTGDLMDLRVYSDGGQDLYLRMAASDLAKSQHSEARSSRRKQLMVGLIVSVCVGVFVLVFSGCFLWKKIKINGGVSNKKTGDRVSRLKGLGIQFDELHVSRGREYSDEYNKDDVELPLLDFATIATSTDNFSEANKLGKGGFGIVYKGKLEGQEIAVKRLSKNSGQGQQEFMNEVMLIAKLQHRNLVRLLGSCIDGEEKMLIYEYMQNRSLDSLLFDKGKSSSLDWAKRFQIIGGIARGILYLHQDSRFRIIHRDLKASNILLDGEMNPKVSDFGMARIFGDDNEANTKRVVGTYGYMSPEYAMDGIFSVKSDVFSFGVLVLEIVSGEKNRGFYYVNSEFTLLAHAWRLWKEGKGLELMDESMKGSCSADEVLRCIQVGLLCVQELAEERPTMSSVVLMLSCETTTMPQPKFPGFGHERIPLEICESSSKQESRTINPLTLSMVESR</sequence>
<feature type="domain" description="Bulb-type lectin" evidence="19">
    <location>
        <begin position="53"/>
        <end position="173"/>
    </location>
</feature>
<dbReference type="OrthoDB" id="785331at2759"/>
<keyword evidence="4 17" id="KW-0812">Transmembrane</keyword>
<evidence type="ECO:0000313" key="21">
    <source>
        <dbReference type="EMBL" id="KAJ4981205.1"/>
    </source>
</evidence>
<dbReference type="SMART" id="SM00473">
    <property type="entry name" value="PAN_AP"/>
    <property type="match status" value="1"/>
</dbReference>
<organism evidence="21 22">
    <name type="scientific">Protea cynaroides</name>
    <dbReference type="NCBI Taxonomy" id="273540"/>
    <lineage>
        <taxon>Eukaryota</taxon>
        <taxon>Viridiplantae</taxon>
        <taxon>Streptophyta</taxon>
        <taxon>Embryophyta</taxon>
        <taxon>Tracheophyta</taxon>
        <taxon>Spermatophyta</taxon>
        <taxon>Magnoliopsida</taxon>
        <taxon>Proteales</taxon>
        <taxon>Proteaceae</taxon>
        <taxon>Protea</taxon>
    </lineage>
</organism>
<evidence type="ECO:0000256" key="17">
    <source>
        <dbReference type="SAM" id="Phobius"/>
    </source>
</evidence>
<keyword evidence="12" id="KW-0325">Glycoprotein</keyword>
<dbReference type="FunFam" id="3.30.200.20:FF:000195">
    <property type="entry name" value="G-type lectin S-receptor-like serine/threonine-protein kinase"/>
    <property type="match status" value="1"/>
</dbReference>
<comment type="catalytic activity">
    <reaction evidence="14 15">
        <text>L-seryl-[protein] + ATP = O-phospho-L-seryl-[protein] + ADP + H(+)</text>
        <dbReference type="Rhea" id="RHEA:17989"/>
        <dbReference type="Rhea" id="RHEA-COMP:9863"/>
        <dbReference type="Rhea" id="RHEA-COMP:11604"/>
        <dbReference type="ChEBI" id="CHEBI:15378"/>
        <dbReference type="ChEBI" id="CHEBI:29999"/>
        <dbReference type="ChEBI" id="CHEBI:30616"/>
        <dbReference type="ChEBI" id="CHEBI:83421"/>
        <dbReference type="ChEBI" id="CHEBI:456216"/>
        <dbReference type="EC" id="2.7.11.1"/>
    </reaction>
</comment>
<dbReference type="InterPro" id="IPR024171">
    <property type="entry name" value="SRK-like_kinase"/>
</dbReference>
<dbReference type="Gene3D" id="2.90.10.10">
    <property type="entry name" value="Bulb-type lectin domain"/>
    <property type="match status" value="1"/>
</dbReference>
<dbReference type="GO" id="GO:0004674">
    <property type="term" value="F:protein serine/threonine kinase activity"/>
    <property type="evidence" value="ECO:0007669"/>
    <property type="project" value="UniProtKB-KW"/>
</dbReference>
<keyword evidence="5" id="KW-0732">Signal</keyword>
<proteinExistence type="inferred from homology"/>
<keyword evidence="9 17" id="KW-1133">Transmembrane helix</keyword>
<dbReference type="EC" id="2.7.11.1" evidence="15"/>
<protein>
    <recommendedName>
        <fullName evidence="15">Receptor-like serine/threonine-protein kinase</fullName>
        <ecNumber evidence="15">2.7.11.1</ecNumber>
    </recommendedName>
</protein>
<dbReference type="PANTHER" id="PTHR32444:SF89">
    <property type="entry name" value="S GLYCOPROTEIN"/>
    <property type="match status" value="1"/>
</dbReference>
<evidence type="ECO:0000256" key="5">
    <source>
        <dbReference type="ARBA" id="ARBA00022729"/>
    </source>
</evidence>
<dbReference type="InterPro" id="IPR000858">
    <property type="entry name" value="S_locus_glycoprot_dom"/>
</dbReference>
<dbReference type="FunFam" id="2.90.10.10:FF:000001">
    <property type="entry name" value="G-type lectin S-receptor-like serine/threonine-protein kinase"/>
    <property type="match status" value="1"/>
</dbReference>
<dbReference type="CDD" id="cd00028">
    <property type="entry name" value="B_lectin"/>
    <property type="match status" value="1"/>
</dbReference>
<dbReference type="Pfam" id="PF11883">
    <property type="entry name" value="DUF3403"/>
    <property type="match status" value="1"/>
</dbReference>
<evidence type="ECO:0000256" key="15">
    <source>
        <dbReference type="PIRNR" id="PIRNR000641"/>
    </source>
</evidence>
<evidence type="ECO:0000313" key="22">
    <source>
        <dbReference type="Proteomes" id="UP001141806"/>
    </source>
</evidence>
<dbReference type="Pfam" id="PF00954">
    <property type="entry name" value="S_locus_glycop"/>
    <property type="match status" value="1"/>
</dbReference>
<evidence type="ECO:0000256" key="6">
    <source>
        <dbReference type="ARBA" id="ARBA00022741"/>
    </source>
</evidence>
<evidence type="ECO:0000256" key="2">
    <source>
        <dbReference type="ARBA" id="ARBA00022527"/>
    </source>
</evidence>
<evidence type="ECO:0000256" key="11">
    <source>
        <dbReference type="ARBA" id="ARBA00023157"/>
    </source>
</evidence>
<dbReference type="Pfam" id="PF07714">
    <property type="entry name" value="PK_Tyr_Ser-Thr"/>
    <property type="match status" value="1"/>
</dbReference>
<keyword evidence="10 17" id="KW-0472">Membrane</keyword>
<dbReference type="PROSITE" id="PS00107">
    <property type="entry name" value="PROTEIN_KINASE_ATP"/>
    <property type="match status" value="1"/>
</dbReference>
<evidence type="ECO:0000256" key="8">
    <source>
        <dbReference type="ARBA" id="ARBA00022840"/>
    </source>
</evidence>
<dbReference type="Pfam" id="PF01453">
    <property type="entry name" value="B_lectin"/>
    <property type="match status" value="1"/>
</dbReference>
<comment type="subcellular location">
    <subcellularLocation>
        <location evidence="1">Membrane</location>
        <topology evidence="1">Single-pass type I membrane protein</topology>
    </subcellularLocation>
</comment>
<dbReference type="SUPFAM" id="SSF51110">
    <property type="entry name" value="alpha-D-mannose-specific plant lectins"/>
    <property type="match status" value="1"/>
</dbReference>
<dbReference type="PROSITE" id="PS50927">
    <property type="entry name" value="BULB_LECTIN"/>
    <property type="match status" value="1"/>
</dbReference>
<gene>
    <name evidence="21" type="ORF">NE237_032042</name>
</gene>
<feature type="binding site" evidence="16">
    <location>
        <position position="585"/>
    </location>
    <ligand>
        <name>ATP</name>
        <dbReference type="ChEBI" id="CHEBI:30616"/>
    </ligand>
</feature>